<evidence type="ECO:0000313" key="2">
    <source>
        <dbReference type="EMBL" id="KAJ7710662.1"/>
    </source>
</evidence>
<evidence type="ECO:0000313" key="3">
    <source>
        <dbReference type="Proteomes" id="UP001221757"/>
    </source>
</evidence>
<feature type="region of interest" description="Disordered" evidence="1">
    <location>
        <begin position="493"/>
        <end position="542"/>
    </location>
</feature>
<organism evidence="2 3">
    <name type="scientific">Mycena rosella</name>
    <name type="common">Pink bonnet</name>
    <name type="synonym">Agaricus rosellus</name>
    <dbReference type="NCBI Taxonomy" id="1033263"/>
    <lineage>
        <taxon>Eukaryota</taxon>
        <taxon>Fungi</taxon>
        <taxon>Dikarya</taxon>
        <taxon>Basidiomycota</taxon>
        <taxon>Agaricomycotina</taxon>
        <taxon>Agaricomycetes</taxon>
        <taxon>Agaricomycetidae</taxon>
        <taxon>Agaricales</taxon>
        <taxon>Marasmiineae</taxon>
        <taxon>Mycenaceae</taxon>
        <taxon>Mycena</taxon>
    </lineage>
</organism>
<dbReference type="AlphaFoldDB" id="A0AAD7H2Y5"/>
<dbReference type="Proteomes" id="UP001221757">
    <property type="component" value="Unassembled WGS sequence"/>
</dbReference>
<name>A0AAD7H2Y5_MYCRO</name>
<protein>
    <submittedName>
        <fullName evidence="2">Uncharacterized protein</fullName>
    </submittedName>
</protein>
<evidence type="ECO:0000256" key="1">
    <source>
        <dbReference type="SAM" id="MobiDB-lite"/>
    </source>
</evidence>
<proteinExistence type="predicted"/>
<reference evidence="2" key="1">
    <citation type="submission" date="2023-03" db="EMBL/GenBank/DDBJ databases">
        <title>Massive genome expansion in bonnet fungi (Mycena s.s.) driven by repeated elements and novel gene families across ecological guilds.</title>
        <authorList>
            <consortium name="Lawrence Berkeley National Laboratory"/>
            <person name="Harder C.B."/>
            <person name="Miyauchi S."/>
            <person name="Viragh M."/>
            <person name="Kuo A."/>
            <person name="Thoen E."/>
            <person name="Andreopoulos B."/>
            <person name="Lu D."/>
            <person name="Skrede I."/>
            <person name="Drula E."/>
            <person name="Henrissat B."/>
            <person name="Morin E."/>
            <person name="Kohler A."/>
            <person name="Barry K."/>
            <person name="LaButti K."/>
            <person name="Morin E."/>
            <person name="Salamov A."/>
            <person name="Lipzen A."/>
            <person name="Mereny Z."/>
            <person name="Hegedus B."/>
            <person name="Baldrian P."/>
            <person name="Stursova M."/>
            <person name="Weitz H."/>
            <person name="Taylor A."/>
            <person name="Grigoriev I.V."/>
            <person name="Nagy L.G."/>
            <person name="Martin F."/>
            <person name="Kauserud H."/>
        </authorList>
    </citation>
    <scope>NUCLEOTIDE SEQUENCE</scope>
    <source>
        <strain evidence="2">CBHHK067</strain>
    </source>
</reference>
<gene>
    <name evidence="2" type="ORF">B0H17DRAFT_4218</name>
</gene>
<feature type="compositionally biased region" description="Polar residues" evidence="1">
    <location>
        <begin position="512"/>
        <end position="522"/>
    </location>
</feature>
<feature type="compositionally biased region" description="Polar residues" evidence="1">
    <location>
        <begin position="493"/>
        <end position="505"/>
    </location>
</feature>
<dbReference type="EMBL" id="JARKIE010000001">
    <property type="protein sequence ID" value="KAJ7710662.1"/>
    <property type="molecule type" value="Genomic_DNA"/>
</dbReference>
<sequence length="542" mass="59227">MFTAQSPAHMFQNATRFGIEGSQFIEVLGNMNINHLAPPSAVREQSIGPAAGNALDIPRDVYTDSGSYCSQLLCRGRGFPLYVPGPQRNLPREYQRDGVTIGDVGRVTPEGIFDFFFNIYLDADDPINVDNVPEGFYPLKRYVSRDVVYLDFEPGNHVSTHSVQKRDLEPSSGDLPGLDFMFDCSAPQGAVLALPHRSHLEKLENMAHMRRYAAKNAESWYKYINGERGRGLSNGALYLVTGLEKSQSWGMAAFQEVTIQTEFQLSFKPTVADRCRWIASGPATTKASGPIPIHDEPLNQTLFIHGLSISLGNGIWGRLFKGVEICQLTESQLGRPNNQFLPYASQGFLSSWSWGFLGGGGTQGGKQCAGRSEDPNGVDVSQFPPASPIFHPSQVINIYLLAKFPSATVVMSHDDDWRDILQRYDEPPAVRNSFNLLQQICDQYVAIEEDGAVFLAKKYPEGLATIRNTITQEAASSPASSIVSAALLPAEHSSQLSPSAETGSSDVPPGNITVSMSPTPNLNWDHHYSPSLPAEASPSPSS</sequence>
<keyword evidence="3" id="KW-1185">Reference proteome</keyword>
<comment type="caution">
    <text evidence="2">The sequence shown here is derived from an EMBL/GenBank/DDBJ whole genome shotgun (WGS) entry which is preliminary data.</text>
</comment>
<feature type="compositionally biased region" description="Low complexity" evidence="1">
    <location>
        <begin position="529"/>
        <end position="542"/>
    </location>
</feature>
<accession>A0AAD7H2Y5</accession>